<gene>
    <name evidence="2" type="ORF">MONAX_5E041613</name>
</gene>
<feature type="region of interest" description="Disordered" evidence="1">
    <location>
        <begin position="38"/>
        <end position="63"/>
    </location>
</feature>
<evidence type="ECO:0000313" key="3">
    <source>
        <dbReference type="Proteomes" id="UP000335636"/>
    </source>
</evidence>
<protein>
    <submittedName>
        <fullName evidence="2">Uncharacterized protein</fullName>
    </submittedName>
</protein>
<accession>A0A5E4CQ94</accession>
<feature type="non-terminal residue" evidence="2">
    <location>
        <position position="63"/>
    </location>
</feature>
<name>A0A5E4CQ94_MARMO</name>
<sequence length="63" mass="6762">EKKVYATESGPETRPRGKFQRVPILVRNANVNDLLSTELTEGSPARSLQVPASSAPGTRRVGA</sequence>
<comment type="caution">
    <text evidence="2">The sequence shown here is derived from an EMBL/GenBank/DDBJ whole genome shotgun (WGS) entry which is preliminary data.</text>
</comment>
<dbReference type="EMBL" id="CABDUW010001681">
    <property type="protein sequence ID" value="VTJ83329.1"/>
    <property type="molecule type" value="Genomic_DNA"/>
</dbReference>
<dbReference type="Proteomes" id="UP000335636">
    <property type="component" value="Unassembled WGS sequence"/>
</dbReference>
<evidence type="ECO:0000256" key="1">
    <source>
        <dbReference type="SAM" id="MobiDB-lite"/>
    </source>
</evidence>
<feature type="non-terminal residue" evidence="2">
    <location>
        <position position="1"/>
    </location>
</feature>
<keyword evidence="3" id="KW-1185">Reference proteome</keyword>
<reference evidence="2" key="1">
    <citation type="submission" date="2019-04" db="EMBL/GenBank/DDBJ databases">
        <authorList>
            <person name="Alioto T."/>
            <person name="Alioto T."/>
        </authorList>
    </citation>
    <scope>NUCLEOTIDE SEQUENCE [LARGE SCALE GENOMIC DNA]</scope>
</reference>
<dbReference type="AlphaFoldDB" id="A0A5E4CQ94"/>
<evidence type="ECO:0000313" key="2">
    <source>
        <dbReference type="EMBL" id="VTJ83329.1"/>
    </source>
</evidence>
<proteinExistence type="predicted"/>
<organism evidence="2 3">
    <name type="scientific">Marmota monax</name>
    <name type="common">Woodchuck</name>
    <dbReference type="NCBI Taxonomy" id="9995"/>
    <lineage>
        <taxon>Eukaryota</taxon>
        <taxon>Metazoa</taxon>
        <taxon>Chordata</taxon>
        <taxon>Craniata</taxon>
        <taxon>Vertebrata</taxon>
        <taxon>Euteleostomi</taxon>
        <taxon>Mammalia</taxon>
        <taxon>Eutheria</taxon>
        <taxon>Euarchontoglires</taxon>
        <taxon>Glires</taxon>
        <taxon>Rodentia</taxon>
        <taxon>Sciuromorpha</taxon>
        <taxon>Sciuridae</taxon>
        <taxon>Xerinae</taxon>
        <taxon>Marmotini</taxon>
        <taxon>Marmota</taxon>
    </lineage>
</organism>